<name>A0A2S0KMN8_9FIRM</name>
<accession>A0A2S0KMN8</accession>
<feature type="transmembrane region" description="Helical" evidence="1">
    <location>
        <begin position="6"/>
        <end position="27"/>
    </location>
</feature>
<proteinExistence type="predicted"/>
<keyword evidence="1" id="KW-1133">Transmembrane helix</keyword>
<keyword evidence="1" id="KW-0812">Transmembrane</keyword>
<sequence>MSEIFESTLIIPIIFYLIVFSIIQFPLEFYRMYYISNSYLDMHIDQKHIYKIKDKNNQKLIEVNPQYLLELVHSVDDAYQELIERNGINNE</sequence>
<dbReference type="RefSeq" id="WP_106012260.1">
    <property type="nucleotide sequence ID" value="NZ_CP027226.1"/>
</dbReference>
<dbReference type="EMBL" id="CP027226">
    <property type="protein sequence ID" value="AVM42277.1"/>
    <property type="molecule type" value="Genomic_DNA"/>
</dbReference>
<keyword evidence="3" id="KW-1185">Reference proteome</keyword>
<dbReference type="Proteomes" id="UP000237947">
    <property type="component" value="Chromosome"/>
</dbReference>
<protein>
    <submittedName>
        <fullName evidence="2">Uncharacterized protein</fullName>
    </submittedName>
</protein>
<evidence type="ECO:0000313" key="3">
    <source>
        <dbReference type="Proteomes" id="UP000237947"/>
    </source>
</evidence>
<organism evidence="2 3">
    <name type="scientific">Fastidiosipila sanguinis</name>
    <dbReference type="NCBI Taxonomy" id="236753"/>
    <lineage>
        <taxon>Bacteria</taxon>
        <taxon>Bacillati</taxon>
        <taxon>Bacillota</taxon>
        <taxon>Clostridia</taxon>
        <taxon>Eubacteriales</taxon>
        <taxon>Oscillospiraceae</taxon>
        <taxon>Fastidiosipila</taxon>
    </lineage>
</organism>
<reference evidence="3" key="1">
    <citation type="submission" date="2018-02" db="EMBL/GenBank/DDBJ databases">
        <authorList>
            <person name="Holder M.E."/>
            <person name="Ajami N.J."/>
            <person name="Petrosino J.F."/>
        </authorList>
    </citation>
    <scope>NUCLEOTIDE SEQUENCE [LARGE SCALE GENOMIC DNA]</scope>
    <source>
        <strain evidence="3">CCUG 47711</strain>
    </source>
</reference>
<evidence type="ECO:0000256" key="1">
    <source>
        <dbReference type="SAM" id="Phobius"/>
    </source>
</evidence>
<evidence type="ECO:0000313" key="2">
    <source>
        <dbReference type="EMBL" id="AVM42277.1"/>
    </source>
</evidence>
<dbReference type="AlphaFoldDB" id="A0A2S0KMN8"/>
<keyword evidence="1" id="KW-0472">Membrane</keyword>
<gene>
    <name evidence="2" type="ORF">C5Q98_03095</name>
</gene>
<dbReference type="KEGG" id="fsa:C5Q98_03095"/>